<evidence type="ECO:0000256" key="1">
    <source>
        <dbReference type="SAM" id="SignalP"/>
    </source>
</evidence>
<dbReference type="PROSITE" id="PS51318">
    <property type="entry name" value="TAT"/>
    <property type="match status" value="1"/>
</dbReference>
<reference evidence="2 3" key="1">
    <citation type="submission" date="2023-07" db="EMBL/GenBank/DDBJ databases">
        <title>Genomic Encyclopedia of Type Strains, Phase IV (KMG-IV): sequencing the most valuable type-strain genomes for metagenomic binning, comparative biology and taxonomic classification.</title>
        <authorList>
            <person name="Goeker M."/>
        </authorList>
    </citation>
    <scope>NUCLEOTIDE SEQUENCE [LARGE SCALE GENOMIC DNA]</scope>
    <source>
        <strain evidence="2 3">B1-1</strain>
    </source>
</reference>
<dbReference type="Proteomes" id="UP001223743">
    <property type="component" value="Unassembled WGS sequence"/>
</dbReference>
<gene>
    <name evidence="2" type="ORF">QO015_003267</name>
</gene>
<organism evidence="2 3">
    <name type="scientific">Kaistia geumhonensis</name>
    <dbReference type="NCBI Taxonomy" id="410839"/>
    <lineage>
        <taxon>Bacteria</taxon>
        <taxon>Pseudomonadati</taxon>
        <taxon>Pseudomonadota</taxon>
        <taxon>Alphaproteobacteria</taxon>
        <taxon>Hyphomicrobiales</taxon>
        <taxon>Kaistiaceae</taxon>
        <taxon>Kaistia</taxon>
    </lineage>
</organism>
<dbReference type="Gene3D" id="3.10.450.50">
    <property type="match status" value="1"/>
</dbReference>
<evidence type="ECO:0000313" key="3">
    <source>
        <dbReference type="Proteomes" id="UP001223743"/>
    </source>
</evidence>
<protein>
    <recommendedName>
        <fullName evidence="4">DUF3828 domain-containing protein</fullName>
    </recommendedName>
</protein>
<feature type="chain" id="PRO_5045607702" description="DUF3828 domain-containing protein" evidence="1">
    <location>
        <begin position="32"/>
        <end position="161"/>
    </location>
</feature>
<dbReference type="InterPro" id="IPR006311">
    <property type="entry name" value="TAT_signal"/>
</dbReference>
<keyword evidence="1" id="KW-0732">Signal</keyword>
<keyword evidence="3" id="KW-1185">Reference proteome</keyword>
<name>A0ABU0M9K2_9HYPH</name>
<sequence>MAFAPTFSRRGLLAASAALALAASSAGLARAAAAPEAFLEAIYGAYRGEGDGVDLGDRAALDSYFTPDLAGMIADDRARAEAADDVPLLDGDPFIDAQDWEIENLAVTVEHGADGKATGHVRFVNAGTPVAVDVMLVETPAGWRIRDIHWPNGSLRGLYTH</sequence>
<accession>A0ABU0M9K2</accession>
<proteinExistence type="predicted"/>
<evidence type="ECO:0000313" key="2">
    <source>
        <dbReference type="EMBL" id="MDQ0517654.1"/>
    </source>
</evidence>
<dbReference type="RefSeq" id="WP_266282942.1">
    <property type="nucleotide sequence ID" value="NZ_JAPKNF010000002.1"/>
</dbReference>
<feature type="signal peptide" evidence="1">
    <location>
        <begin position="1"/>
        <end position="31"/>
    </location>
</feature>
<dbReference type="EMBL" id="JAUSWJ010000001">
    <property type="protein sequence ID" value="MDQ0517654.1"/>
    <property type="molecule type" value="Genomic_DNA"/>
</dbReference>
<comment type="caution">
    <text evidence="2">The sequence shown here is derived from an EMBL/GenBank/DDBJ whole genome shotgun (WGS) entry which is preliminary data.</text>
</comment>
<evidence type="ECO:0008006" key="4">
    <source>
        <dbReference type="Google" id="ProtNLM"/>
    </source>
</evidence>